<dbReference type="KEGG" id="sre:PTSG_08311"/>
<dbReference type="InterPro" id="IPR028885">
    <property type="entry name" value="MOCS3/Uba4"/>
</dbReference>
<dbReference type="PROSITE" id="PS50206">
    <property type="entry name" value="RHODANESE_3"/>
    <property type="match status" value="1"/>
</dbReference>
<dbReference type="GO" id="GO:0004792">
    <property type="term" value="F:thiosulfate-cyanide sulfurtransferase activity"/>
    <property type="evidence" value="ECO:0007669"/>
    <property type="project" value="TreeGrafter"/>
</dbReference>
<dbReference type="EC" id="2.7.7.-" evidence="10"/>
<accession>F2UJC0</accession>
<evidence type="ECO:0000256" key="1">
    <source>
        <dbReference type="ARBA" id="ARBA00004514"/>
    </source>
</evidence>
<keyword evidence="5 10" id="KW-0479">Metal-binding</keyword>
<dbReference type="STRING" id="946362.F2UJC0"/>
<dbReference type="RefSeq" id="XP_004990563.1">
    <property type="nucleotide sequence ID" value="XM_004990506.1"/>
</dbReference>
<feature type="binding site" evidence="10">
    <location>
        <position position="193"/>
    </location>
    <ligand>
        <name>Zn(2+)</name>
        <dbReference type="ChEBI" id="CHEBI:29105"/>
    </ligand>
</feature>
<organism evidence="14">
    <name type="scientific">Salpingoeca rosetta (strain ATCC 50818 / BSB-021)</name>
    <dbReference type="NCBI Taxonomy" id="946362"/>
    <lineage>
        <taxon>Eukaryota</taxon>
        <taxon>Choanoflagellata</taxon>
        <taxon>Craspedida</taxon>
        <taxon>Salpingoecidae</taxon>
        <taxon>Salpingoeca</taxon>
    </lineage>
</organism>
<evidence type="ECO:0000256" key="6">
    <source>
        <dbReference type="ARBA" id="ARBA00022741"/>
    </source>
</evidence>
<comment type="cofactor">
    <cofactor evidence="10">
        <name>Zn(2+)</name>
        <dbReference type="ChEBI" id="CHEBI:29105"/>
    </cofactor>
    <text evidence="10">Binds 1 zinc ion per subunit.</text>
</comment>
<evidence type="ECO:0000256" key="4">
    <source>
        <dbReference type="ARBA" id="ARBA00022694"/>
    </source>
</evidence>
<dbReference type="GO" id="GO:0005829">
    <property type="term" value="C:cytosol"/>
    <property type="evidence" value="ECO:0007669"/>
    <property type="project" value="UniProtKB-SubCell"/>
</dbReference>
<evidence type="ECO:0000256" key="8">
    <source>
        <dbReference type="ARBA" id="ARBA00022840"/>
    </source>
</evidence>
<dbReference type="Gene3D" id="3.40.50.720">
    <property type="entry name" value="NAD(P)-binding Rossmann-like Domain"/>
    <property type="match status" value="1"/>
</dbReference>
<dbReference type="HAMAP" id="MF_03049">
    <property type="entry name" value="MOCS3_Uba4"/>
    <property type="match status" value="1"/>
</dbReference>
<comment type="pathway">
    <text evidence="10">tRNA modification; 5-methoxycarbonylmethyl-2-thiouridine-tRNA biosynthesis.</text>
</comment>
<feature type="compositionally biased region" description="Polar residues" evidence="11">
    <location>
        <begin position="371"/>
        <end position="381"/>
    </location>
</feature>
<dbReference type="OMA" id="DCCVLMN"/>
<sequence>MTMSDKGCDSGTQHAADVHRTSLTNDEIGRYSRQMILPCMGLAGQLALVNAKVLVVGAGGLGCPVGMYLAAAGIGTLGFVDDDTVDVSNLHRQVLHTEDRVGVHKVDSIIASLKSLNSNVHFVAHKCRLTPSNALAVMRGYDVVVDATDNAPTRYLVNDACVLLDLPLVSGSALRTDGQLTVYNYKGSPCYRCLFPDPPPASTVTNCSDGGVIGVRAHVCASVMARRMLVADAAGGLFRTIKLRPRRPDCVACGEGPNRMQALLEDYVSFCHMDACDVTSGVSLRDPSQRLTAPRLRDLLHRHRAPATRTNIIDVRPAVEFGICSLPNTLNVPLATIKRVARRGFSPGAEGAEAILQRVIDMCLAGTGDRTSTSAHDSSCGRSHRRGTAVADSDDDDGADDDGADDDGADDDGADGGGDGRATVAVETTSRVIAVCRRGNDSQHAAVLLEQIIRTHAASSSNSSGDGGDGGDGNSAAEVQVLDVVGGLHAWSKAVDPSFPTY</sequence>
<dbReference type="FunFam" id="3.40.50.720:FF:000033">
    <property type="entry name" value="Adenylyltransferase and sulfurtransferase MOCS3"/>
    <property type="match status" value="1"/>
</dbReference>
<dbReference type="GeneID" id="16071120"/>
<evidence type="ECO:0000256" key="2">
    <source>
        <dbReference type="ARBA" id="ARBA00022490"/>
    </source>
</evidence>
<evidence type="ECO:0000256" key="7">
    <source>
        <dbReference type="ARBA" id="ARBA00022833"/>
    </source>
</evidence>
<name>F2UJC0_SALR5</name>
<keyword evidence="6 10" id="KW-0547">Nucleotide-binding</keyword>
<keyword evidence="7 10" id="KW-0862">Zinc</keyword>
<dbReference type="EMBL" id="GL832977">
    <property type="protein sequence ID" value="EGD77219.1"/>
    <property type="molecule type" value="Genomic_DNA"/>
</dbReference>
<feature type="domain" description="Rhodanese" evidence="12">
    <location>
        <begin position="312"/>
        <end position="500"/>
    </location>
</feature>
<dbReference type="SUPFAM" id="SSF69572">
    <property type="entry name" value="Activating enzymes of the ubiquitin-like proteins"/>
    <property type="match status" value="1"/>
</dbReference>
<proteinExistence type="inferred from homology"/>
<comment type="function">
    <text evidence="10">Plays a central role in 2-thiolation of mcm(5)S(2)U at tRNA wobble positions of cytosolic tRNA(Lys), tRNA(Glu) and tRNA(Gln). Acts by mediating the C-terminal thiocarboxylation of the sulfur carrier URM1. Its N-terminus first activates URM1 as acyl-adenylate (-COAMP), then the persulfide sulfur on the catalytic cysteine is transferred to URM1 to form thiocarboxylation (-COSH) of its C-terminus. The reaction probably involves hydrogen sulfide that is generated from the persulfide intermediate and that acts as nucleophile towards URM1. Subsequently, a transient disulfide bond is formed. Does not use thiosulfate as sulfur donor; NFS1 probably acting as a sulfur donor for thiocarboxylation reactions.</text>
</comment>
<feature type="binding site" evidence="10">
    <location>
        <position position="250"/>
    </location>
    <ligand>
        <name>Zn(2+)</name>
        <dbReference type="ChEBI" id="CHEBI:29105"/>
    </ligand>
</feature>
<dbReference type="InterPro" id="IPR001763">
    <property type="entry name" value="Rhodanese-like_dom"/>
</dbReference>
<dbReference type="InterPro" id="IPR035985">
    <property type="entry name" value="Ubiquitin-activating_enz"/>
</dbReference>
<gene>
    <name evidence="13" type="ORF">PTSG_08311</name>
</gene>
<dbReference type="PANTHER" id="PTHR10953">
    <property type="entry name" value="UBIQUITIN-ACTIVATING ENZYME E1"/>
    <property type="match status" value="1"/>
</dbReference>
<dbReference type="GO" id="GO:0002143">
    <property type="term" value="P:tRNA wobble position uridine thiolation"/>
    <property type="evidence" value="ECO:0007669"/>
    <property type="project" value="InterPro"/>
</dbReference>
<feature type="binding site" evidence="10">
    <location>
        <position position="81"/>
    </location>
    <ligand>
        <name>ATP</name>
        <dbReference type="ChEBI" id="CHEBI:30616"/>
    </ligand>
</feature>
<feature type="binding site" evidence="10">
    <location>
        <position position="105"/>
    </location>
    <ligand>
        <name>ATP</name>
        <dbReference type="ChEBI" id="CHEBI:30616"/>
    </ligand>
</feature>
<dbReference type="InterPro" id="IPR000594">
    <property type="entry name" value="ThiF_NAD_FAD-bd"/>
</dbReference>
<keyword evidence="3 10" id="KW-0808">Transferase</keyword>
<reference evidence="13" key="1">
    <citation type="submission" date="2009-08" db="EMBL/GenBank/DDBJ databases">
        <title>Annotation of Salpingoeca rosetta.</title>
        <authorList>
            <consortium name="The Broad Institute Genome Sequencing Platform"/>
            <person name="Russ C."/>
            <person name="Cuomo C."/>
            <person name="Burger G."/>
            <person name="Gray M.W."/>
            <person name="Holland P.W.H."/>
            <person name="King N."/>
            <person name="Lang F.B.F."/>
            <person name="Roger A.J."/>
            <person name="Ruiz-Trillo I."/>
            <person name="Young S.K."/>
            <person name="Zeng Q."/>
            <person name="Gargeya S."/>
            <person name="Alvarado L."/>
            <person name="Berlin A."/>
            <person name="Chapman S.B."/>
            <person name="Chen Z."/>
            <person name="Freedman E."/>
            <person name="Gellesch M."/>
            <person name="Goldberg J."/>
            <person name="Griggs A."/>
            <person name="Gujja S."/>
            <person name="Heilman E."/>
            <person name="Heiman D."/>
            <person name="Howarth C."/>
            <person name="Mehta T."/>
            <person name="Neiman D."/>
            <person name="Pearson M."/>
            <person name="Roberts A."/>
            <person name="Saif S."/>
            <person name="Shea T."/>
            <person name="Shenoy N."/>
            <person name="Sisk P."/>
            <person name="Stolte C."/>
            <person name="Sykes S."/>
            <person name="White J."/>
            <person name="Yandava C."/>
            <person name="Haas B."/>
            <person name="Nusbaum C."/>
            <person name="Birren B."/>
        </authorList>
    </citation>
    <scope>NUCLEOTIDE SEQUENCE [LARGE SCALE GENOMIC DNA]</scope>
    <source>
        <strain evidence="13">ATCC 50818</strain>
    </source>
</reference>
<evidence type="ECO:0000256" key="3">
    <source>
        <dbReference type="ARBA" id="ARBA00022679"/>
    </source>
</evidence>
<feature type="binding site" evidence="10">
    <location>
        <begin position="149"/>
        <end position="150"/>
    </location>
    <ligand>
        <name>ATP</name>
        <dbReference type="ChEBI" id="CHEBI:30616"/>
    </ligand>
</feature>
<dbReference type="GO" id="GO:0046872">
    <property type="term" value="F:metal ion binding"/>
    <property type="evidence" value="ECO:0007669"/>
    <property type="project" value="UniProtKB-KW"/>
</dbReference>
<keyword evidence="8 10" id="KW-0067">ATP-binding</keyword>
<evidence type="ECO:0000313" key="13">
    <source>
        <dbReference type="EMBL" id="EGD77219.1"/>
    </source>
</evidence>
<dbReference type="GO" id="GO:0042292">
    <property type="term" value="F:URM1 activating enzyme activity"/>
    <property type="evidence" value="ECO:0007669"/>
    <property type="project" value="TreeGrafter"/>
</dbReference>
<dbReference type="InterPro" id="IPR045886">
    <property type="entry name" value="ThiF/MoeB/HesA"/>
</dbReference>
<feature type="binding site" evidence="10">
    <location>
        <position position="60"/>
    </location>
    <ligand>
        <name>ATP</name>
        <dbReference type="ChEBI" id="CHEBI:30616"/>
    </ligand>
</feature>
<evidence type="ECO:0000313" key="14">
    <source>
        <dbReference type="Proteomes" id="UP000007799"/>
    </source>
</evidence>
<dbReference type="EC" id="2.8.1.-" evidence="10"/>
<protein>
    <recommendedName>
        <fullName evidence="10">Adenylyltransferase and sulfurtransferase MOCS3 homolog</fullName>
    </recommendedName>
    <alternativeName>
        <fullName evidence="10">UBA4 homolog</fullName>
    </alternativeName>
    <alternativeName>
        <fullName evidence="10">Ubiquitin-like protein activator 4 homolog</fullName>
    </alternativeName>
    <domain>
        <recommendedName>
            <fullName evidence="10">Adenylyltransferase</fullName>
            <ecNumber evidence="10">2.7.7.-</ecNumber>
        </recommendedName>
    </domain>
    <domain>
        <recommendedName>
            <fullName evidence="10">Sulfurtransferase</fullName>
            <ecNumber evidence="10">2.8.1.-</ecNumber>
        </recommendedName>
    </domain>
</protein>
<dbReference type="GO" id="GO:0005524">
    <property type="term" value="F:ATP binding"/>
    <property type="evidence" value="ECO:0007669"/>
    <property type="project" value="UniProtKB-KW"/>
</dbReference>
<dbReference type="InterPro" id="IPR036873">
    <property type="entry name" value="Rhodanese-like_dom_sf"/>
</dbReference>
<dbReference type="GO" id="GO:0070566">
    <property type="term" value="F:adenylyltransferase activity"/>
    <property type="evidence" value="ECO:0007669"/>
    <property type="project" value="InterPro"/>
</dbReference>
<keyword evidence="14" id="KW-1185">Reference proteome</keyword>
<feature type="active site" description="Glycyl thioester intermediate; for adenylyltransferase activity" evidence="10">
    <location>
        <position position="207"/>
    </location>
</feature>
<feature type="region of interest" description="Disordered" evidence="11">
    <location>
        <begin position="371"/>
        <end position="423"/>
    </location>
</feature>
<feature type="compositionally biased region" description="Acidic residues" evidence="11">
    <location>
        <begin position="392"/>
        <end position="414"/>
    </location>
</feature>
<keyword evidence="2 10" id="KW-0963">Cytoplasm</keyword>
<dbReference type="CDD" id="cd00757">
    <property type="entry name" value="ThiF_MoeB_HesA_family"/>
    <property type="match status" value="1"/>
</dbReference>
<evidence type="ECO:0000256" key="5">
    <source>
        <dbReference type="ARBA" id="ARBA00022723"/>
    </source>
</evidence>
<dbReference type="AlphaFoldDB" id="F2UJC0"/>
<dbReference type="GO" id="GO:0032447">
    <property type="term" value="P:protein urmylation"/>
    <property type="evidence" value="ECO:0007669"/>
    <property type="project" value="TreeGrafter"/>
</dbReference>
<evidence type="ECO:0000256" key="9">
    <source>
        <dbReference type="ARBA" id="ARBA00023268"/>
    </source>
</evidence>
<dbReference type="Proteomes" id="UP000007799">
    <property type="component" value="Unassembled WGS sequence"/>
</dbReference>
<evidence type="ECO:0000256" key="10">
    <source>
        <dbReference type="HAMAP-Rule" id="MF_03049"/>
    </source>
</evidence>
<dbReference type="PANTHER" id="PTHR10953:SF102">
    <property type="entry name" value="ADENYLYLTRANSFERASE AND SULFURTRANSFERASE MOCS3"/>
    <property type="match status" value="1"/>
</dbReference>
<dbReference type="eggNOG" id="KOG2017">
    <property type="taxonomic scope" value="Eukaryota"/>
</dbReference>
<dbReference type="Gene3D" id="3.40.250.10">
    <property type="entry name" value="Rhodanese-like domain"/>
    <property type="match status" value="1"/>
</dbReference>
<dbReference type="SMART" id="SM00450">
    <property type="entry name" value="RHOD"/>
    <property type="match status" value="1"/>
</dbReference>
<dbReference type="FunCoup" id="F2UJC0">
    <property type="interactions" value="716"/>
</dbReference>
<feature type="active site" description="Cysteine persulfide intermediate; for sulfurtransferase activity" evidence="10">
    <location>
        <position position="436"/>
    </location>
</feature>
<feature type="binding site" evidence="10">
    <location>
        <position position="253"/>
    </location>
    <ligand>
        <name>Zn(2+)</name>
        <dbReference type="ChEBI" id="CHEBI:29105"/>
    </ligand>
</feature>
<keyword evidence="9 10" id="KW-0511">Multifunctional enzyme</keyword>
<comment type="similarity">
    <text evidence="10">In the N-terminal section; belongs to the HesA/MoeB/ThiF family. UBA4 subfamily.</text>
</comment>
<dbReference type="UniPathway" id="UPA00988"/>
<comment type="subcellular location">
    <subcellularLocation>
        <location evidence="1">Cytoplasm</location>
        <location evidence="1">Cytosol</location>
    </subcellularLocation>
</comment>
<keyword evidence="4 10" id="KW-0819">tRNA processing</keyword>
<dbReference type="InParanoid" id="F2UJC0"/>
<feature type="binding site" evidence="10">
    <location>
        <position position="190"/>
    </location>
    <ligand>
        <name>Zn(2+)</name>
        <dbReference type="ChEBI" id="CHEBI:29105"/>
    </ligand>
</feature>
<evidence type="ECO:0000256" key="11">
    <source>
        <dbReference type="SAM" id="MobiDB-lite"/>
    </source>
</evidence>
<dbReference type="OrthoDB" id="10261062at2759"/>
<dbReference type="SUPFAM" id="SSF52821">
    <property type="entry name" value="Rhodanese/Cell cycle control phosphatase"/>
    <property type="match status" value="1"/>
</dbReference>
<evidence type="ECO:0000259" key="12">
    <source>
        <dbReference type="PROSITE" id="PS50206"/>
    </source>
</evidence>
<feature type="binding site" evidence="10">
    <location>
        <begin position="88"/>
        <end position="92"/>
    </location>
    <ligand>
        <name>ATP</name>
        <dbReference type="ChEBI" id="CHEBI:30616"/>
    </ligand>
</feature>
<dbReference type="Pfam" id="PF00899">
    <property type="entry name" value="ThiF"/>
    <property type="match status" value="1"/>
</dbReference>